<evidence type="ECO:0000259" key="2">
    <source>
        <dbReference type="Pfam" id="PF23189"/>
    </source>
</evidence>
<dbReference type="InterPro" id="IPR056778">
    <property type="entry name" value="UPF0261_C"/>
</dbReference>
<dbReference type="PIRSF" id="PIRSF033271">
    <property type="entry name" value="UCP033271"/>
    <property type="match status" value="1"/>
</dbReference>
<keyword evidence="3" id="KW-0067">ATP-binding</keyword>
<dbReference type="PANTHER" id="PTHR31862">
    <property type="entry name" value="UPF0261 DOMAIN PROTEIN (AFU_ORTHOLOGUE AFUA_1G10120)"/>
    <property type="match status" value="1"/>
</dbReference>
<dbReference type="PANTHER" id="PTHR31862:SF1">
    <property type="entry name" value="UPF0261 DOMAIN PROTEIN (AFU_ORTHOLOGUE AFUA_1G10120)"/>
    <property type="match status" value="1"/>
</dbReference>
<evidence type="ECO:0000313" key="3">
    <source>
        <dbReference type="EMBL" id="XBH03944.1"/>
    </source>
</evidence>
<dbReference type="EMBL" id="CP155447">
    <property type="protein sequence ID" value="XBH03944.1"/>
    <property type="molecule type" value="Genomic_DNA"/>
</dbReference>
<dbReference type="GO" id="GO:0005524">
    <property type="term" value="F:ATP binding"/>
    <property type="evidence" value="ECO:0007669"/>
    <property type="project" value="UniProtKB-KW"/>
</dbReference>
<reference evidence="3" key="1">
    <citation type="submission" date="2024-05" db="EMBL/GenBank/DDBJ databases">
        <title>Planctomycetes of the genus Singulisphaera possess chitinolytic capabilities.</title>
        <authorList>
            <person name="Ivanova A."/>
        </authorList>
    </citation>
    <scope>NUCLEOTIDE SEQUENCE</scope>
    <source>
        <strain evidence="3">Ch08T</strain>
    </source>
</reference>
<dbReference type="Pfam" id="PF23189">
    <property type="entry name" value="UPF0261_C"/>
    <property type="match status" value="1"/>
</dbReference>
<proteinExistence type="predicted"/>
<dbReference type="InterPro" id="IPR044122">
    <property type="entry name" value="UPF0261_N"/>
</dbReference>
<evidence type="ECO:0000259" key="1">
    <source>
        <dbReference type="Pfam" id="PF06792"/>
    </source>
</evidence>
<name>A0AAU7CFA4_9BACT</name>
<organism evidence="3">
    <name type="scientific">Singulisphaera sp. Ch08</name>
    <dbReference type="NCBI Taxonomy" id="3120278"/>
    <lineage>
        <taxon>Bacteria</taxon>
        <taxon>Pseudomonadati</taxon>
        <taxon>Planctomycetota</taxon>
        <taxon>Planctomycetia</taxon>
        <taxon>Isosphaerales</taxon>
        <taxon>Isosphaeraceae</taxon>
        <taxon>Singulisphaera</taxon>
    </lineage>
</organism>
<dbReference type="Gene3D" id="3.40.50.12030">
    <property type="entry name" value="Uncharacterised protein family UPF0261, NC domain"/>
    <property type="match status" value="1"/>
</dbReference>
<dbReference type="Gene3D" id="3.40.50.12020">
    <property type="entry name" value="Uncharacterised protein family UPF0261, NN domain"/>
    <property type="match status" value="1"/>
</dbReference>
<dbReference type="InterPro" id="IPR051353">
    <property type="entry name" value="Tobamovirus_resist_UPF0261"/>
</dbReference>
<sequence>MRANPVLLVGTLDTKGHELAFVRDLLRRQGLATLIIDVGSSGAPVVPADIDREEVFQRAGTSLALVRERGDRGLAVATAAQGVARLVTELASKMSIAGIFGLGGSAGTEIATSAMRQLPFGVPKVMVSTLASGQTRPYVRGSDITMVFPVADIAGLNRLSRTALTNAALGLAGMVRLPREPENIDASRPVVAATMFGVTTPCVDRARHVLEEGSVEVIVFHATGVGGQAMEGLVRDGQIAGVLDLTTTEIADELVGGVLSAGPDRLEAAGRHRVPQVVSLGALDMVNFGPMATVPSQFAGRKFHAHNPSVTLMRTTSAENERIGLYMAEVLSRAQGPVVLLIPRRGLSALDAPGQPFHDPDADDALFSTLTRELAVHPQIRVESRDEHINDSSFATAAARAMAEQLSLRKGL</sequence>
<accession>A0AAU7CFA4</accession>
<dbReference type="InterPro" id="IPR008322">
    <property type="entry name" value="UPF0261"/>
</dbReference>
<keyword evidence="3" id="KW-0547">Nucleotide-binding</keyword>
<dbReference type="NCBIfam" id="NF002674">
    <property type="entry name" value="PRK02399.1-2"/>
    <property type="match status" value="1"/>
</dbReference>
<feature type="domain" description="UPF0261" evidence="2">
    <location>
        <begin position="188"/>
        <end position="404"/>
    </location>
</feature>
<feature type="domain" description="UPF0261" evidence="1">
    <location>
        <begin position="6"/>
        <end position="177"/>
    </location>
</feature>
<dbReference type="RefSeq" id="WP_406696688.1">
    <property type="nucleotide sequence ID" value="NZ_CP155447.1"/>
</dbReference>
<protein>
    <submittedName>
        <fullName evidence="3">Tm-1-like ATP-binding domain-containing protein</fullName>
    </submittedName>
</protein>
<gene>
    <name evidence="3" type="ORF">V5E97_37445</name>
</gene>
<dbReference type="Pfam" id="PF06792">
    <property type="entry name" value="UPF0261"/>
    <property type="match status" value="1"/>
</dbReference>
<dbReference type="CDD" id="cd15488">
    <property type="entry name" value="Tm-1-like"/>
    <property type="match status" value="1"/>
</dbReference>
<dbReference type="AlphaFoldDB" id="A0AAU7CFA4"/>